<proteinExistence type="predicted"/>
<dbReference type="Pfam" id="PF17064">
    <property type="entry name" value="QVR"/>
    <property type="match status" value="1"/>
</dbReference>
<keyword evidence="3" id="KW-0472">Membrane</keyword>
<dbReference type="InterPro" id="IPR050975">
    <property type="entry name" value="Sleep_regulator"/>
</dbReference>
<evidence type="ECO:0000313" key="5">
    <source>
        <dbReference type="Proteomes" id="UP000035681"/>
    </source>
</evidence>
<dbReference type="PANTHER" id="PTHR33562">
    <property type="entry name" value="ATILLA, ISOFORM B-RELATED-RELATED"/>
    <property type="match status" value="1"/>
</dbReference>
<keyword evidence="2" id="KW-0325">Glycoprotein</keyword>
<feature type="chain" id="PRO_5005327939" evidence="4">
    <location>
        <begin position="23"/>
        <end position="140"/>
    </location>
</feature>
<dbReference type="GO" id="GO:0030431">
    <property type="term" value="P:sleep"/>
    <property type="evidence" value="ECO:0007669"/>
    <property type="project" value="InterPro"/>
</dbReference>
<keyword evidence="1 4" id="KW-0732">Signal</keyword>
<dbReference type="GO" id="GO:0032222">
    <property type="term" value="P:regulation of synaptic transmission, cholinergic"/>
    <property type="evidence" value="ECO:0007669"/>
    <property type="project" value="InterPro"/>
</dbReference>
<keyword evidence="3" id="KW-1133">Transmembrane helix</keyword>
<dbReference type="WBParaSite" id="TCONS_00007131.p1">
    <property type="protein sequence ID" value="TCONS_00007131.p1"/>
    <property type="gene ID" value="XLOC_005193"/>
</dbReference>
<dbReference type="WBParaSite" id="SSTP_0000805300.1">
    <property type="protein sequence ID" value="SSTP_0000805300.1"/>
    <property type="gene ID" value="SSTP_0000805300"/>
</dbReference>
<evidence type="ECO:0000256" key="2">
    <source>
        <dbReference type="ARBA" id="ARBA00023180"/>
    </source>
</evidence>
<feature type="transmembrane region" description="Helical" evidence="3">
    <location>
        <begin position="120"/>
        <end position="139"/>
    </location>
</feature>
<evidence type="ECO:0000256" key="3">
    <source>
        <dbReference type="SAM" id="Phobius"/>
    </source>
</evidence>
<protein>
    <submittedName>
        <fullName evidence="6 7">Protein sleepless</fullName>
    </submittedName>
</protein>
<evidence type="ECO:0000256" key="1">
    <source>
        <dbReference type="ARBA" id="ARBA00022729"/>
    </source>
</evidence>
<keyword evidence="3" id="KW-0812">Transmembrane</keyword>
<dbReference type="AlphaFoldDB" id="A0A0K0EEY9"/>
<sequence length="140" mass="15926">MFFIIKLCLILIWSQLLTFVSPDNTGVWCYDCNSKNDKNCIDNYQEYENECPVHNINETVSLTPTGCRKITQIVDEDTTIIRECAYSGELMNNHLNMGSVGVKRYISQCSGNFCNSSNKILTSCILLILSMFLLLSQIFT</sequence>
<evidence type="ECO:0000256" key="4">
    <source>
        <dbReference type="SAM" id="SignalP"/>
    </source>
</evidence>
<accession>A0A0K0EEY9</accession>
<name>A0A0K0EEY9_STRER</name>
<dbReference type="PANTHER" id="PTHR33562:SF2">
    <property type="entry name" value="PROTEIN QUIVER"/>
    <property type="match status" value="1"/>
</dbReference>
<evidence type="ECO:0000313" key="6">
    <source>
        <dbReference type="WBParaSite" id="SSTP_0000805300.1"/>
    </source>
</evidence>
<keyword evidence="5" id="KW-1185">Reference proteome</keyword>
<reference evidence="6" key="1">
    <citation type="submission" date="2015-08" db="UniProtKB">
        <authorList>
            <consortium name="WormBaseParasite"/>
        </authorList>
    </citation>
    <scope>IDENTIFICATION</scope>
</reference>
<evidence type="ECO:0000313" key="7">
    <source>
        <dbReference type="WBParaSite" id="TCONS_00007131.p1"/>
    </source>
</evidence>
<organism evidence="6">
    <name type="scientific">Strongyloides stercoralis</name>
    <name type="common">Threadworm</name>
    <dbReference type="NCBI Taxonomy" id="6248"/>
    <lineage>
        <taxon>Eukaryota</taxon>
        <taxon>Metazoa</taxon>
        <taxon>Ecdysozoa</taxon>
        <taxon>Nematoda</taxon>
        <taxon>Chromadorea</taxon>
        <taxon>Rhabditida</taxon>
        <taxon>Tylenchina</taxon>
        <taxon>Panagrolaimomorpha</taxon>
        <taxon>Strongyloidoidea</taxon>
        <taxon>Strongyloididae</taxon>
        <taxon>Strongyloides</taxon>
    </lineage>
</organism>
<dbReference type="InterPro" id="IPR031424">
    <property type="entry name" value="QVR-like"/>
</dbReference>
<dbReference type="Proteomes" id="UP000035681">
    <property type="component" value="Unplaced"/>
</dbReference>
<feature type="signal peptide" evidence="4">
    <location>
        <begin position="1"/>
        <end position="22"/>
    </location>
</feature>